<keyword evidence="3" id="KW-1185">Reference proteome</keyword>
<accession>A0ABM1M5R8</accession>
<evidence type="ECO:0000256" key="1">
    <source>
        <dbReference type="RuleBase" id="RU003694"/>
    </source>
</evidence>
<dbReference type="InterPro" id="IPR032821">
    <property type="entry name" value="PKS_assoc"/>
</dbReference>
<protein>
    <submittedName>
        <fullName evidence="4">Fatty acid synthase-like</fullName>
    </submittedName>
</protein>
<dbReference type="InterPro" id="IPR014030">
    <property type="entry name" value="Ketoacyl_synth_N"/>
</dbReference>
<dbReference type="PROSITE" id="PS52004">
    <property type="entry name" value="KS3_2"/>
    <property type="match status" value="1"/>
</dbReference>
<keyword evidence="1" id="KW-0808">Transferase</keyword>
<dbReference type="Pfam" id="PF00109">
    <property type="entry name" value="ketoacyl-synt"/>
    <property type="match status" value="1"/>
</dbReference>
<dbReference type="PANTHER" id="PTHR43775:SF23">
    <property type="entry name" value="FATTY ACID SYNTHASE 3"/>
    <property type="match status" value="1"/>
</dbReference>
<dbReference type="Gene3D" id="3.30.70.3290">
    <property type="match status" value="1"/>
</dbReference>
<reference evidence="4" key="1">
    <citation type="submission" date="2025-08" db="UniProtKB">
        <authorList>
            <consortium name="RefSeq"/>
        </authorList>
    </citation>
    <scope>IDENTIFICATION</scope>
    <source>
        <tissue evidence="4">Whole Larva</tissue>
    </source>
</reference>
<evidence type="ECO:0000313" key="3">
    <source>
        <dbReference type="Proteomes" id="UP000695000"/>
    </source>
</evidence>
<evidence type="ECO:0000259" key="2">
    <source>
        <dbReference type="PROSITE" id="PS52004"/>
    </source>
</evidence>
<dbReference type="Pfam" id="PF02801">
    <property type="entry name" value="Ketoacyl-synt_C"/>
    <property type="match status" value="1"/>
</dbReference>
<sequence length="515" mass="57195">MSKSRRFEAGRRLATKEAGEEIVIAGISGRFPKSDNVKEYKENLMNKVDMCDDDERRWKHTDPEIPKLSGKINQPEKFDTGFFGVHRMQADEMDPIIRISLESAFEAFVDAGMSPEDVKGSRTGVFVGSCNSESEVINCYNNLKPKGYSLVGCTKSMIAQRISYALQLNGPSMVCDTACGSSLQAMIQAYKSICEGKCDMAIVGGTNLCFNLNIALQHARLGVLNMNTGCRPFDDNASGFTRSEAIVMILLQKKKFAKRIYTEVVHCKSNVDGYKEQGILQPSGDGFSLLFKEIYEEANVSPSTVAYIEAHGTGTVVGDPLEVNRINEFFCPGRENALFLGSCKSNTGHTEPASGLCSMIKLICAMESGIIPPNINFDKPNKNIKALLDGSIKVVTEKTPWPNDMNFAAVNNFGFGGTNCHVLLKRPDENNRKRPFDNQATLVCYSGRTTESMQTYRNFLISKNSDYDSAALIHSIFKKRIENDDYRGFSLIDSSGELHNSYKYVPEGPRNFIYF</sequence>
<evidence type="ECO:0000313" key="4">
    <source>
        <dbReference type="RefSeq" id="XP_017769918.1"/>
    </source>
</evidence>
<dbReference type="InterPro" id="IPR016039">
    <property type="entry name" value="Thiolase-like"/>
</dbReference>
<dbReference type="SMART" id="SM00825">
    <property type="entry name" value="PKS_KS"/>
    <property type="match status" value="1"/>
</dbReference>
<gene>
    <name evidence="4" type="primary">LOC108557776</name>
</gene>
<dbReference type="InterPro" id="IPR020841">
    <property type="entry name" value="PKS_Beta-ketoAc_synthase_dom"/>
</dbReference>
<name>A0ABM1M5R8_NICVS</name>
<dbReference type="CDD" id="cd00833">
    <property type="entry name" value="PKS"/>
    <property type="match status" value="1"/>
</dbReference>
<dbReference type="InterPro" id="IPR014031">
    <property type="entry name" value="Ketoacyl_synth_C"/>
</dbReference>
<dbReference type="Pfam" id="PF16197">
    <property type="entry name" value="KAsynt_C_assoc"/>
    <property type="match status" value="1"/>
</dbReference>
<dbReference type="Proteomes" id="UP000695000">
    <property type="component" value="Unplaced"/>
</dbReference>
<comment type="similarity">
    <text evidence="1">Belongs to the thiolase-like superfamily. Beta-ketoacyl-ACP synthases family.</text>
</comment>
<organism evidence="3 4">
    <name type="scientific">Nicrophorus vespilloides</name>
    <name type="common">Boreal carrion beetle</name>
    <dbReference type="NCBI Taxonomy" id="110193"/>
    <lineage>
        <taxon>Eukaryota</taxon>
        <taxon>Metazoa</taxon>
        <taxon>Ecdysozoa</taxon>
        <taxon>Arthropoda</taxon>
        <taxon>Hexapoda</taxon>
        <taxon>Insecta</taxon>
        <taxon>Pterygota</taxon>
        <taxon>Neoptera</taxon>
        <taxon>Endopterygota</taxon>
        <taxon>Coleoptera</taxon>
        <taxon>Polyphaga</taxon>
        <taxon>Staphyliniformia</taxon>
        <taxon>Silphidae</taxon>
        <taxon>Nicrophorinae</taxon>
        <taxon>Nicrophorus</taxon>
    </lineage>
</organism>
<dbReference type="RefSeq" id="XP_017769918.1">
    <property type="nucleotide sequence ID" value="XM_017914429.1"/>
</dbReference>
<dbReference type="Gene3D" id="3.40.47.10">
    <property type="match status" value="1"/>
</dbReference>
<dbReference type="SUPFAM" id="SSF53901">
    <property type="entry name" value="Thiolase-like"/>
    <property type="match status" value="1"/>
</dbReference>
<feature type="domain" description="Ketosynthase family 3 (KS3)" evidence="2">
    <location>
        <begin position="19"/>
        <end position="426"/>
    </location>
</feature>
<dbReference type="InterPro" id="IPR050091">
    <property type="entry name" value="PKS_NRPS_Biosynth_Enz"/>
</dbReference>
<proteinExistence type="inferred from homology"/>
<dbReference type="PANTHER" id="PTHR43775">
    <property type="entry name" value="FATTY ACID SYNTHASE"/>
    <property type="match status" value="1"/>
</dbReference>
<dbReference type="GeneID" id="108557776"/>